<gene>
    <name evidence="2" type="ORF">PCOR1329_LOCUS76775</name>
</gene>
<feature type="region of interest" description="Disordered" evidence="1">
    <location>
        <begin position="21"/>
        <end position="57"/>
    </location>
</feature>
<feature type="compositionally biased region" description="Pro residues" evidence="1">
    <location>
        <begin position="26"/>
        <end position="35"/>
    </location>
</feature>
<keyword evidence="3" id="KW-1185">Reference proteome</keyword>
<sequence length="141" mass="15702">MDPSHYLDDWAIRPFSSALRRQPLCGAPPAPPWVENPPEGANAPRNELDPPDGLEWASAEAPSLGRAVQLTRHDIRLDERNAVIRTGDRSSAELADFVKWVRGHYRAKAFEDWVGDRRCADSEVLEGLPEVGERADALAEH</sequence>
<protein>
    <submittedName>
        <fullName evidence="2">Uncharacterized protein</fullName>
    </submittedName>
</protein>
<organism evidence="2 3">
    <name type="scientific">Prorocentrum cordatum</name>
    <dbReference type="NCBI Taxonomy" id="2364126"/>
    <lineage>
        <taxon>Eukaryota</taxon>
        <taxon>Sar</taxon>
        <taxon>Alveolata</taxon>
        <taxon>Dinophyceae</taxon>
        <taxon>Prorocentrales</taxon>
        <taxon>Prorocentraceae</taxon>
        <taxon>Prorocentrum</taxon>
    </lineage>
</organism>
<accession>A0ABN9XHI3</accession>
<evidence type="ECO:0000256" key="1">
    <source>
        <dbReference type="SAM" id="MobiDB-lite"/>
    </source>
</evidence>
<comment type="caution">
    <text evidence="2">The sequence shown here is derived from an EMBL/GenBank/DDBJ whole genome shotgun (WGS) entry which is preliminary data.</text>
</comment>
<reference evidence="2" key="1">
    <citation type="submission" date="2023-10" db="EMBL/GenBank/DDBJ databases">
        <authorList>
            <person name="Chen Y."/>
            <person name="Shah S."/>
            <person name="Dougan E. K."/>
            <person name="Thang M."/>
            <person name="Chan C."/>
        </authorList>
    </citation>
    <scope>NUCLEOTIDE SEQUENCE [LARGE SCALE GENOMIC DNA]</scope>
</reference>
<evidence type="ECO:0000313" key="2">
    <source>
        <dbReference type="EMBL" id="CAK0899206.1"/>
    </source>
</evidence>
<dbReference type="Proteomes" id="UP001189429">
    <property type="component" value="Unassembled WGS sequence"/>
</dbReference>
<evidence type="ECO:0000313" key="3">
    <source>
        <dbReference type="Proteomes" id="UP001189429"/>
    </source>
</evidence>
<name>A0ABN9XHI3_9DINO</name>
<dbReference type="EMBL" id="CAUYUJ010020565">
    <property type="protein sequence ID" value="CAK0899206.1"/>
    <property type="molecule type" value="Genomic_DNA"/>
</dbReference>
<proteinExistence type="predicted"/>